<keyword evidence="2 7" id="KW-0238">DNA-binding</keyword>
<dbReference type="InterPro" id="IPR016032">
    <property type="entry name" value="Sig_transdc_resp-reg_C-effctor"/>
</dbReference>
<dbReference type="Pfam" id="PF00196">
    <property type="entry name" value="GerE"/>
    <property type="match status" value="1"/>
</dbReference>
<dbReference type="SUPFAM" id="SSF52172">
    <property type="entry name" value="CheY-like"/>
    <property type="match status" value="1"/>
</dbReference>
<evidence type="ECO:0000313" key="7">
    <source>
        <dbReference type="EMBL" id="SHF55665.1"/>
    </source>
</evidence>
<dbReference type="GO" id="GO:0000160">
    <property type="term" value="P:phosphorelay signal transduction system"/>
    <property type="evidence" value="ECO:0007669"/>
    <property type="project" value="InterPro"/>
</dbReference>
<dbReference type="AlphaFoldDB" id="A0AAX2F0R3"/>
<dbReference type="EMBL" id="FQWA01000001">
    <property type="protein sequence ID" value="SHF55665.1"/>
    <property type="molecule type" value="Genomic_DNA"/>
</dbReference>
<dbReference type="Proteomes" id="UP000184105">
    <property type="component" value="Unassembled WGS sequence"/>
</dbReference>
<dbReference type="SUPFAM" id="SSF46894">
    <property type="entry name" value="C-terminal effector domain of the bipartite response regulators"/>
    <property type="match status" value="1"/>
</dbReference>
<evidence type="ECO:0000256" key="4">
    <source>
        <dbReference type="PROSITE-ProRule" id="PRU00169"/>
    </source>
</evidence>
<dbReference type="GO" id="GO:0006355">
    <property type="term" value="P:regulation of DNA-templated transcription"/>
    <property type="evidence" value="ECO:0007669"/>
    <property type="project" value="InterPro"/>
</dbReference>
<dbReference type="PROSITE" id="PS50043">
    <property type="entry name" value="HTH_LUXR_2"/>
    <property type="match status" value="1"/>
</dbReference>
<dbReference type="InterPro" id="IPR001789">
    <property type="entry name" value="Sig_transdc_resp-reg_receiver"/>
</dbReference>
<dbReference type="InterPro" id="IPR000792">
    <property type="entry name" value="Tscrpt_reg_LuxR_C"/>
</dbReference>
<dbReference type="CDD" id="cd06170">
    <property type="entry name" value="LuxR_C_like"/>
    <property type="match status" value="1"/>
</dbReference>
<evidence type="ECO:0000259" key="5">
    <source>
        <dbReference type="PROSITE" id="PS50043"/>
    </source>
</evidence>
<dbReference type="GO" id="GO:0003677">
    <property type="term" value="F:DNA binding"/>
    <property type="evidence" value="ECO:0007669"/>
    <property type="project" value="UniProtKB-KW"/>
</dbReference>
<keyword evidence="4" id="KW-0597">Phosphoprotein</keyword>
<feature type="domain" description="HTH luxR-type" evidence="5">
    <location>
        <begin position="140"/>
        <end position="205"/>
    </location>
</feature>
<evidence type="ECO:0000256" key="3">
    <source>
        <dbReference type="ARBA" id="ARBA00023163"/>
    </source>
</evidence>
<dbReference type="PANTHER" id="PTHR44688:SF16">
    <property type="entry name" value="DNA-BINDING TRANSCRIPTIONAL ACTIVATOR DEVR_DOSR"/>
    <property type="match status" value="1"/>
</dbReference>
<gene>
    <name evidence="7" type="ORF">SAMN05444364_101133</name>
</gene>
<evidence type="ECO:0000256" key="1">
    <source>
        <dbReference type="ARBA" id="ARBA00023015"/>
    </source>
</evidence>
<dbReference type="InterPro" id="IPR036388">
    <property type="entry name" value="WH-like_DNA-bd_sf"/>
</dbReference>
<accession>A0AAX2F0R3</accession>
<dbReference type="Gene3D" id="3.40.50.2300">
    <property type="match status" value="1"/>
</dbReference>
<evidence type="ECO:0000259" key="6">
    <source>
        <dbReference type="PROSITE" id="PS50110"/>
    </source>
</evidence>
<dbReference type="PANTHER" id="PTHR44688">
    <property type="entry name" value="DNA-BINDING TRANSCRIPTIONAL ACTIVATOR DEVR_DOSR"/>
    <property type="match status" value="1"/>
</dbReference>
<name>A0AAX2F0R3_9BACT</name>
<dbReference type="SMART" id="SM00421">
    <property type="entry name" value="HTH_LUXR"/>
    <property type="match status" value="1"/>
</dbReference>
<feature type="modified residue" description="4-aspartylphosphate" evidence="4">
    <location>
        <position position="53"/>
    </location>
</feature>
<keyword evidence="8" id="KW-1185">Reference proteome</keyword>
<dbReference type="InterPro" id="IPR011006">
    <property type="entry name" value="CheY-like_superfamily"/>
</dbReference>
<comment type="caution">
    <text evidence="7">The sequence shown here is derived from an EMBL/GenBank/DDBJ whole genome shotgun (WGS) entry which is preliminary data.</text>
</comment>
<sequence length="214" mass="24213">MQNIIIADNQDITRAGMAYVLSTRGDVASQVASNKSELILRLTDCPEAVVILDYTLFDISSTSDLMNIGQRFPLSHLILWSEDLSIDFIRSLVNASSRISVLMKDARMSEIEQCLDYVLCGNRFLCQHATNMILAPEYVLDKEGIQLTKTEVEILKEIATGMTTREIAEKRFSSFHTVNTHRKNIFRKLGVNNVHEAIRYAMRSGLVDAAEYYI</sequence>
<dbReference type="PROSITE" id="PS50110">
    <property type="entry name" value="RESPONSE_REGULATORY"/>
    <property type="match status" value="1"/>
</dbReference>
<dbReference type="PRINTS" id="PR00038">
    <property type="entry name" value="HTHLUXR"/>
</dbReference>
<evidence type="ECO:0000256" key="2">
    <source>
        <dbReference type="ARBA" id="ARBA00023125"/>
    </source>
</evidence>
<keyword evidence="1" id="KW-0805">Transcription regulation</keyword>
<reference evidence="7 8" key="1">
    <citation type="submission" date="2016-11" db="EMBL/GenBank/DDBJ databases">
        <authorList>
            <person name="Varghese N."/>
            <person name="Submissions S."/>
        </authorList>
    </citation>
    <scope>NUCLEOTIDE SEQUENCE [LARGE SCALE GENOMIC DNA]</scope>
    <source>
        <strain evidence="7 8">DSM 22613</strain>
    </source>
</reference>
<dbReference type="RefSeq" id="WP_025836537.1">
    <property type="nucleotide sequence ID" value="NZ_BAKP01000001.1"/>
</dbReference>
<proteinExistence type="predicted"/>
<keyword evidence="3" id="KW-0804">Transcription</keyword>
<feature type="domain" description="Response regulatory" evidence="6">
    <location>
        <begin position="3"/>
        <end position="119"/>
    </location>
</feature>
<evidence type="ECO:0000313" key="8">
    <source>
        <dbReference type="Proteomes" id="UP000184105"/>
    </source>
</evidence>
<dbReference type="Gene3D" id="1.10.10.10">
    <property type="entry name" value="Winged helix-like DNA-binding domain superfamily/Winged helix DNA-binding domain"/>
    <property type="match status" value="1"/>
</dbReference>
<organism evidence="7 8">
    <name type="scientific">Prevotella scopos JCM 17725</name>
    <dbReference type="NCBI Taxonomy" id="1236518"/>
    <lineage>
        <taxon>Bacteria</taxon>
        <taxon>Pseudomonadati</taxon>
        <taxon>Bacteroidota</taxon>
        <taxon>Bacteroidia</taxon>
        <taxon>Bacteroidales</taxon>
        <taxon>Prevotellaceae</taxon>
        <taxon>Prevotella</taxon>
    </lineage>
</organism>
<protein>
    <submittedName>
        <fullName evidence="7">DNA-binding response regulator, NarL/FixJ family, contains REC and HTH domains</fullName>
    </submittedName>
</protein>